<comment type="caution">
    <text evidence="1">The sequence shown here is derived from an EMBL/GenBank/DDBJ whole genome shotgun (WGS) entry which is preliminary data.</text>
</comment>
<feature type="non-terminal residue" evidence="1">
    <location>
        <position position="1"/>
    </location>
</feature>
<dbReference type="AlphaFoldDB" id="A0A8X6R363"/>
<protein>
    <submittedName>
        <fullName evidence="1">Uncharacterized protein</fullName>
    </submittedName>
</protein>
<gene>
    <name evidence="1" type="ORF">NPIL_234331</name>
</gene>
<evidence type="ECO:0000313" key="2">
    <source>
        <dbReference type="Proteomes" id="UP000887013"/>
    </source>
</evidence>
<keyword evidence="2" id="KW-1185">Reference proteome</keyword>
<reference evidence="1" key="1">
    <citation type="submission" date="2020-08" db="EMBL/GenBank/DDBJ databases">
        <title>Multicomponent nature underlies the extraordinary mechanical properties of spider dragline silk.</title>
        <authorList>
            <person name="Kono N."/>
            <person name="Nakamura H."/>
            <person name="Mori M."/>
            <person name="Yoshida Y."/>
            <person name="Ohtoshi R."/>
            <person name="Malay A.D."/>
            <person name="Moran D.A.P."/>
            <person name="Tomita M."/>
            <person name="Numata K."/>
            <person name="Arakawa K."/>
        </authorList>
    </citation>
    <scope>NUCLEOTIDE SEQUENCE</scope>
</reference>
<evidence type="ECO:0000313" key="1">
    <source>
        <dbReference type="EMBL" id="GFU44693.1"/>
    </source>
</evidence>
<dbReference type="Proteomes" id="UP000887013">
    <property type="component" value="Unassembled WGS sequence"/>
</dbReference>
<proteinExistence type="predicted"/>
<dbReference type="EMBL" id="BMAW01036587">
    <property type="protein sequence ID" value="GFU44693.1"/>
    <property type="molecule type" value="Genomic_DNA"/>
</dbReference>
<accession>A0A8X6R363</accession>
<organism evidence="1 2">
    <name type="scientific">Nephila pilipes</name>
    <name type="common">Giant wood spider</name>
    <name type="synonym">Nephila maculata</name>
    <dbReference type="NCBI Taxonomy" id="299642"/>
    <lineage>
        <taxon>Eukaryota</taxon>
        <taxon>Metazoa</taxon>
        <taxon>Ecdysozoa</taxon>
        <taxon>Arthropoda</taxon>
        <taxon>Chelicerata</taxon>
        <taxon>Arachnida</taxon>
        <taxon>Araneae</taxon>
        <taxon>Araneomorphae</taxon>
        <taxon>Entelegynae</taxon>
        <taxon>Araneoidea</taxon>
        <taxon>Nephilidae</taxon>
        <taxon>Nephila</taxon>
    </lineage>
</organism>
<sequence length="70" mass="8165">HLPSSATGSPLWKIKNVVKCAQKLFAVSTPNEMRYMPCMYDTCHLEKSPYRKHLQNSIKNISFLFRSFFP</sequence>
<name>A0A8X6R363_NEPPI</name>